<dbReference type="EMBL" id="OIVN01000391">
    <property type="protein sequence ID" value="SPC79471.1"/>
    <property type="molecule type" value="Genomic_DNA"/>
</dbReference>
<accession>A0A2N9EXU7</accession>
<organism evidence="1">
    <name type="scientific">Fagus sylvatica</name>
    <name type="common">Beechnut</name>
    <dbReference type="NCBI Taxonomy" id="28930"/>
    <lineage>
        <taxon>Eukaryota</taxon>
        <taxon>Viridiplantae</taxon>
        <taxon>Streptophyta</taxon>
        <taxon>Embryophyta</taxon>
        <taxon>Tracheophyta</taxon>
        <taxon>Spermatophyta</taxon>
        <taxon>Magnoliopsida</taxon>
        <taxon>eudicotyledons</taxon>
        <taxon>Gunneridae</taxon>
        <taxon>Pentapetalae</taxon>
        <taxon>rosids</taxon>
        <taxon>fabids</taxon>
        <taxon>Fagales</taxon>
        <taxon>Fagaceae</taxon>
        <taxon>Fagus</taxon>
    </lineage>
</organism>
<evidence type="ECO:0000313" key="1">
    <source>
        <dbReference type="EMBL" id="SPC79471.1"/>
    </source>
</evidence>
<sequence>MKVQLERDMKTEIEKAIRAFKGKTSRTVSNFVLRSNSPFTEEVSIYPLPPGFKMPRLGMFNGTRDPFDHLEVYQSHMHLQGVPDPIMCMAFFTTLEGLGRVCFNKIPPGSVGSFT</sequence>
<dbReference type="AlphaFoldDB" id="A0A2N9EXU7"/>
<protein>
    <submittedName>
        <fullName evidence="1">Uncharacterized protein</fullName>
    </submittedName>
</protein>
<name>A0A2N9EXU7_FAGSY</name>
<gene>
    <name evidence="1" type="ORF">FSB_LOCUS7353</name>
</gene>
<proteinExistence type="predicted"/>
<reference evidence="1" key="1">
    <citation type="submission" date="2018-02" db="EMBL/GenBank/DDBJ databases">
        <authorList>
            <person name="Cohen D.B."/>
            <person name="Kent A.D."/>
        </authorList>
    </citation>
    <scope>NUCLEOTIDE SEQUENCE</scope>
</reference>